<dbReference type="EMBL" id="AP022660">
    <property type="protein sequence ID" value="BCA50219.1"/>
    <property type="molecule type" value="Genomic_DNA"/>
</dbReference>
<evidence type="ECO:0000259" key="4">
    <source>
        <dbReference type="Pfam" id="PF08241"/>
    </source>
</evidence>
<dbReference type="PANTHER" id="PTHR43464">
    <property type="entry name" value="METHYLTRANSFERASE"/>
    <property type="match status" value="1"/>
</dbReference>
<proteinExistence type="predicted"/>
<dbReference type="AlphaFoldDB" id="A0A679H738"/>
<dbReference type="GO" id="GO:0032259">
    <property type="term" value="P:methylation"/>
    <property type="evidence" value="ECO:0007669"/>
    <property type="project" value="UniProtKB-KW"/>
</dbReference>
<accession>A0A679H738</accession>
<evidence type="ECO:0000256" key="1">
    <source>
        <dbReference type="ARBA" id="ARBA00022603"/>
    </source>
</evidence>
<name>A0A679H738_BACT4</name>
<dbReference type="SUPFAM" id="SSF53335">
    <property type="entry name" value="S-adenosyl-L-methionine-dependent methyltransferases"/>
    <property type="match status" value="1"/>
</dbReference>
<feature type="domain" description="Methyltransferase type 11" evidence="4">
    <location>
        <begin position="61"/>
        <end position="155"/>
    </location>
</feature>
<evidence type="ECO:0000313" key="5">
    <source>
        <dbReference type="EMBL" id="BCA50219.1"/>
    </source>
</evidence>
<evidence type="ECO:0000256" key="2">
    <source>
        <dbReference type="ARBA" id="ARBA00022679"/>
    </source>
</evidence>
<dbReference type="Gene3D" id="3.40.50.150">
    <property type="entry name" value="Vaccinia Virus protein VP39"/>
    <property type="match status" value="1"/>
</dbReference>
<evidence type="ECO:0000313" key="6">
    <source>
        <dbReference type="Proteomes" id="UP000500882"/>
    </source>
</evidence>
<keyword evidence="2 5" id="KW-0808">Transferase</keyword>
<gene>
    <name evidence="5" type="ORF">BatF92_21610</name>
</gene>
<organism evidence="5 6">
    <name type="scientific">Bacteroides thetaiotaomicron</name>
    <dbReference type="NCBI Taxonomy" id="818"/>
    <lineage>
        <taxon>Bacteria</taxon>
        <taxon>Pseudomonadati</taxon>
        <taxon>Bacteroidota</taxon>
        <taxon>Bacteroidia</taxon>
        <taxon>Bacteroidales</taxon>
        <taxon>Bacteroidaceae</taxon>
        <taxon>Bacteroides</taxon>
    </lineage>
</organism>
<keyword evidence="3" id="KW-0949">S-adenosyl-L-methionine</keyword>
<dbReference type="InterPro" id="IPR013216">
    <property type="entry name" value="Methyltransf_11"/>
</dbReference>
<sequence length="259" mass="30042">MHIFAQPNMNLIEVMKENKYDDDRFFSQYAQMSRSVEGLQGAGEWHILQKMLPDFTDKRVLDLGCGFGWHCIYAIEHGAKYVTGIDISGKMLEEAQKRNSSPLIEYRCMAIEDFDFQPDTYDIVISSLTFHYLESFINICRKVNSCLAAGGSFVFSVEHPIFTAYGNQDWYYDQDGKRAHWPVDRYFSEGKRTAVFLGEEVVKYHKTLTTYINSLLQTGFEICELIEPQPSEMMLDTIPEMQDELRRPMMLLISAKKKN</sequence>
<dbReference type="Proteomes" id="UP000500882">
    <property type="component" value="Chromosome"/>
</dbReference>
<protein>
    <submittedName>
        <fullName evidence="5">Methyltransferase</fullName>
    </submittedName>
</protein>
<reference evidence="5 6" key="1">
    <citation type="submission" date="2020-02" db="EMBL/GenBank/DDBJ databases">
        <title>Whole-genome sequencing and comparative analysis of the genomes of Bacteroides thetaiotaomicron and Escherichia coli isolated from a healthy resident in Vietnam.</title>
        <authorList>
            <person name="Mohsin M."/>
            <person name="Tanaka K."/>
            <person name="Kawahara R."/>
            <person name="Kondo S."/>
            <person name="Noguchi H."/>
            <person name="Motooka D."/>
            <person name="Nakamura S."/>
            <person name="Khong D.T."/>
            <person name="Nguyen T.N."/>
            <person name="Tran H.T."/>
            <person name="Yamamoto Y."/>
        </authorList>
    </citation>
    <scope>NUCLEOTIDE SEQUENCE [LARGE SCALE GENOMIC DNA]</scope>
    <source>
        <strain evidence="5 6">F9-2</strain>
    </source>
</reference>
<dbReference type="GO" id="GO:0008757">
    <property type="term" value="F:S-adenosylmethionine-dependent methyltransferase activity"/>
    <property type="evidence" value="ECO:0007669"/>
    <property type="project" value="InterPro"/>
</dbReference>
<dbReference type="PANTHER" id="PTHR43464:SF19">
    <property type="entry name" value="UBIQUINONE BIOSYNTHESIS O-METHYLTRANSFERASE, MITOCHONDRIAL"/>
    <property type="match status" value="1"/>
</dbReference>
<keyword evidence="1 5" id="KW-0489">Methyltransferase</keyword>
<evidence type="ECO:0000256" key="3">
    <source>
        <dbReference type="ARBA" id="ARBA00022691"/>
    </source>
</evidence>
<dbReference type="InterPro" id="IPR029063">
    <property type="entry name" value="SAM-dependent_MTases_sf"/>
</dbReference>
<dbReference type="CDD" id="cd02440">
    <property type="entry name" value="AdoMet_MTases"/>
    <property type="match status" value="1"/>
</dbReference>
<dbReference type="Pfam" id="PF08241">
    <property type="entry name" value="Methyltransf_11"/>
    <property type="match status" value="1"/>
</dbReference>